<dbReference type="SUPFAM" id="SSF56436">
    <property type="entry name" value="C-type lectin-like"/>
    <property type="match status" value="2"/>
</dbReference>
<accession>A0A8C6LIU2</accession>
<reference evidence="2" key="2">
    <citation type="submission" date="2025-09" db="UniProtKB">
        <authorList>
            <consortium name="Ensembl"/>
        </authorList>
    </citation>
    <scope>IDENTIFICATION</scope>
</reference>
<feature type="domain" description="C-type lectin" evidence="1">
    <location>
        <begin position="129"/>
        <end position="241"/>
    </location>
</feature>
<sequence length="301" mass="33879">MSLLTGLSSCRRRYVVVQQTKTWSDAQSYCRSKYTDLATMDTMVDVNQMIADAAGFIGTVWIGLSDKGFNWMWSKPGGVEPLTYFPQVKPSNPRNMWELCGAQLKGSWWDVLCNQELPFVCYDMVLSPIPTKNYVFINQALTWNDAQAYCRQNHTDLASVMSKAEDDDITKVIPSETLTFIGLHRPTWTWWSDGSVHKLDHWIQGHPQGGTGDCAASLIDAANVGKFMEYTCGTHFYFMCYTTSAAPPPTKYFRRFMVKALKSTIDLNDPVVIGAILNLASVQLYKVKVSNISLASHMFSL</sequence>
<evidence type="ECO:0000313" key="2">
    <source>
        <dbReference type="Ensembl" id="ENSNFUP00015019263.1"/>
    </source>
</evidence>
<dbReference type="InterPro" id="IPR016186">
    <property type="entry name" value="C-type_lectin-like/link_sf"/>
</dbReference>
<feature type="domain" description="C-type lectin" evidence="1">
    <location>
        <begin position="14"/>
        <end position="122"/>
    </location>
</feature>
<dbReference type="Proteomes" id="UP000694548">
    <property type="component" value="Unassembled WGS sequence"/>
</dbReference>
<dbReference type="PANTHER" id="PTHR45784:SF3">
    <property type="entry name" value="C-TYPE LECTIN DOMAIN FAMILY 4 MEMBER K-LIKE-RELATED"/>
    <property type="match status" value="1"/>
</dbReference>
<dbReference type="Pfam" id="PF00059">
    <property type="entry name" value="Lectin_C"/>
    <property type="match status" value="2"/>
</dbReference>
<protein>
    <recommendedName>
        <fullName evidence="1">C-type lectin domain-containing protein</fullName>
    </recommendedName>
</protein>
<evidence type="ECO:0000313" key="3">
    <source>
        <dbReference type="Proteomes" id="UP000694548"/>
    </source>
</evidence>
<dbReference type="AlphaFoldDB" id="A0A8C6LIU2"/>
<dbReference type="Gene3D" id="3.10.100.10">
    <property type="entry name" value="Mannose-Binding Protein A, subunit A"/>
    <property type="match status" value="2"/>
</dbReference>
<dbReference type="PROSITE" id="PS50041">
    <property type="entry name" value="C_TYPE_LECTIN_2"/>
    <property type="match status" value="2"/>
</dbReference>
<proteinExistence type="predicted"/>
<dbReference type="GeneTree" id="ENSGT01100000263473"/>
<dbReference type="PANTHER" id="PTHR45784">
    <property type="entry name" value="C-TYPE LECTIN DOMAIN FAMILY 20 MEMBER A-RELATED"/>
    <property type="match status" value="1"/>
</dbReference>
<dbReference type="Ensembl" id="ENSNFUT00015020163.1">
    <property type="protein sequence ID" value="ENSNFUP00015019263.1"/>
    <property type="gene ID" value="ENSNFUG00015009319.1"/>
</dbReference>
<keyword evidence="3" id="KW-1185">Reference proteome</keyword>
<dbReference type="SMART" id="SM00034">
    <property type="entry name" value="CLECT"/>
    <property type="match status" value="2"/>
</dbReference>
<name>A0A8C6LIU2_NOTFU</name>
<organism evidence="2 3">
    <name type="scientific">Nothobranchius furzeri</name>
    <name type="common">Turquoise killifish</name>
    <dbReference type="NCBI Taxonomy" id="105023"/>
    <lineage>
        <taxon>Eukaryota</taxon>
        <taxon>Metazoa</taxon>
        <taxon>Chordata</taxon>
        <taxon>Craniata</taxon>
        <taxon>Vertebrata</taxon>
        <taxon>Euteleostomi</taxon>
        <taxon>Actinopterygii</taxon>
        <taxon>Neopterygii</taxon>
        <taxon>Teleostei</taxon>
        <taxon>Neoteleostei</taxon>
        <taxon>Acanthomorphata</taxon>
        <taxon>Ovalentaria</taxon>
        <taxon>Atherinomorphae</taxon>
        <taxon>Cyprinodontiformes</taxon>
        <taxon>Nothobranchiidae</taxon>
        <taxon>Nothobranchius</taxon>
    </lineage>
</organism>
<evidence type="ECO:0000259" key="1">
    <source>
        <dbReference type="PROSITE" id="PS50041"/>
    </source>
</evidence>
<dbReference type="InterPro" id="IPR016187">
    <property type="entry name" value="CTDL_fold"/>
</dbReference>
<dbReference type="InterPro" id="IPR001304">
    <property type="entry name" value="C-type_lectin-like"/>
</dbReference>
<reference evidence="2" key="1">
    <citation type="submission" date="2025-08" db="UniProtKB">
        <authorList>
            <consortium name="Ensembl"/>
        </authorList>
    </citation>
    <scope>IDENTIFICATION</scope>
</reference>